<protein>
    <submittedName>
        <fullName evidence="2">NAD-dependent epimerase/dehydratase family protein</fullName>
    </submittedName>
</protein>
<comment type="caution">
    <text evidence="2">The sequence shown here is derived from an EMBL/GenBank/DDBJ whole genome shotgun (WGS) entry which is preliminary data.</text>
</comment>
<feature type="domain" description="NAD(P)-binding" evidence="1">
    <location>
        <begin position="8"/>
        <end position="149"/>
    </location>
</feature>
<dbReference type="Pfam" id="PF13460">
    <property type="entry name" value="NAD_binding_10"/>
    <property type="match status" value="1"/>
</dbReference>
<dbReference type="SUPFAM" id="SSF51735">
    <property type="entry name" value="NAD(P)-binding Rossmann-fold domains"/>
    <property type="match status" value="1"/>
</dbReference>
<organism evidence="2 3">
    <name type="scientific">Bradyrhizobium uaiense</name>
    <dbReference type="NCBI Taxonomy" id="2594946"/>
    <lineage>
        <taxon>Bacteria</taxon>
        <taxon>Pseudomonadati</taxon>
        <taxon>Pseudomonadota</taxon>
        <taxon>Alphaproteobacteria</taxon>
        <taxon>Hyphomicrobiales</taxon>
        <taxon>Nitrobacteraceae</taxon>
        <taxon>Bradyrhizobium</taxon>
    </lineage>
</organism>
<dbReference type="InterPro" id="IPR016040">
    <property type="entry name" value="NAD(P)-bd_dom"/>
</dbReference>
<dbReference type="PANTHER" id="PTHR12126">
    <property type="entry name" value="NADH-UBIQUINONE OXIDOREDUCTASE 39 KDA SUBUNIT-RELATED"/>
    <property type="match status" value="1"/>
</dbReference>
<proteinExistence type="predicted"/>
<name>A0A6P1BW62_9BRAD</name>
<keyword evidence="3" id="KW-1185">Reference proteome</keyword>
<reference evidence="2 3" key="1">
    <citation type="journal article" date="2020" name="Arch. Microbiol.">
        <title>Bradyrhizobium uaiense sp. nov., a new highly efficient cowpea symbiont.</title>
        <authorList>
            <person name="Cabral Michel D."/>
            <person name="Azarias Guimaraes A."/>
            <person name="Martins da Costa E."/>
            <person name="Soares de Carvalho T."/>
            <person name="Balsanelli E."/>
            <person name="Willems A."/>
            <person name="Maltempi de Souza E."/>
            <person name="de Souza Moreira F.M."/>
        </authorList>
    </citation>
    <scope>NUCLEOTIDE SEQUENCE [LARGE SCALE GENOMIC DNA]</scope>
    <source>
        <strain evidence="2 3">UFLA 03-164</strain>
    </source>
</reference>
<dbReference type="InterPro" id="IPR051207">
    <property type="entry name" value="ComplexI_NDUFA9_subunit"/>
</dbReference>
<sequence length="270" mass="29171">MSLVLVTGGTGHLGRDLVDHLVQAGHPVRVFARSRQARADVEWAIGDLATGQGLRAALNGVQTVINAATHSPIARRGSFRPIDFFKSPSAVDVEGTARLLAFSHDAGVQHLLHVSIVGLDGATLPYARVKLAGEQLVRQSRVSWSVVRAMPFHYLIWDLLAGMSALPVWPIPRATFNPVDTSDVSDYLVRCAFDGGRGMRAEIGGPDDLSLVEIARQFQAARSLRRAILPVPLSDRAARGMGFVVSQGVRGTRSWADWLKQASAQRRSAA</sequence>
<dbReference type="GO" id="GO:0044877">
    <property type="term" value="F:protein-containing complex binding"/>
    <property type="evidence" value="ECO:0007669"/>
    <property type="project" value="TreeGrafter"/>
</dbReference>
<evidence type="ECO:0000313" key="2">
    <source>
        <dbReference type="EMBL" id="NEV02676.1"/>
    </source>
</evidence>
<gene>
    <name evidence="2" type="ORF">FNJ47_45140</name>
</gene>
<dbReference type="AlphaFoldDB" id="A0A6P1BW62"/>
<evidence type="ECO:0000313" key="3">
    <source>
        <dbReference type="Proteomes" id="UP000468531"/>
    </source>
</evidence>
<accession>A0A6P1BW62</accession>
<dbReference type="Gene3D" id="3.40.50.720">
    <property type="entry name" value="NAD(P)-binding Rossmann-like Domain"/>
    <property type="match status" value="1"/>
</dbReference>
<dbReference type="RefSeq" id="WP_163162989.1">
    <property type="nucleotide sequence ID" value="NZ_VKHP01000406.1"/>
</dbReference>
<dbReference type="InterPro" id="IPR036291">
    <property type="entry name" value="NAD(P)-bd_dom_sf"/>
</dbReference>
<dbReference type="EMBL" id="VKHP01000406">
    <property type="protein sequence ID" value="NEV02676.1"/>
    <property type="molecule type" value="Genomic_DNA"/>
</dbReference>
<dbReference type="PANTHER" id="PTHR12126:SF11">
    <property type="entry name" value="NADH DEHYDROGENASE [UBIQUINONE] 1 ALPHA SUBCOMPLEX SUBUNIT 9, MITOCHONDRIAL"/>
    <property type="match status" value="1"/>
</dbReference>
<dbReference type="Proteomes" id="UP000468531">
    <property type="component" value="Unassembled WGS sequence"/>
</dbReference>
<evidence type="ECO:0000259" key="1">
    <source>
        <dbReference type="Pfam" id="PF13460"/>
    </source>
</evidence>